<evidence type="ECO:0000313" key="5">
    <source>
        <dbReference type="WBParaSite" id="ECPE_0000347101-mRNA-1"/>
    </source>
</evidence>
<evidence type="ECO:0000313" key="3">
    <source>
        <dbReference type="EMBL" id="VDP69600.1"/>
    </source>
</evidence>
<organism evidence="5">
    <name type="scientific">Echinostoma caproni</name>
    <dbReference type="NCBI Taxonomy" id="27848"/>
    <lineage>
        <taxon>Eukaryota</taxon>
        <taxon>Metazoa</taxon>
        <taxon>Spiralia</taxon>
        <taxon>Lophotrochozoa</taxon>
        <taxon>Platyhelminthes</taxon>
        <taxon>Trematoda</taxon>
        <taxon>Digenea</taxon>
        <taxon>Plagiorchiida</taxon>
        <taxon>Echinostomata</taxon>
        <taxon>Echinostomatoidea</taxon>
        <taxon>Echinostomatidae</taxon>
        <taxon>Echinostoma</taxon>
    </lineage>
</organism>
<dbReference type="PANTHER" id="PTHR11918:SF45">
    <property type="entry name" value="THREONYLCARBAMOYLADENOSINE TRNA METHYLTHIOTRANSFERASE"/>
    <property type="match status" value="1"/>
</dbReference>
<feature type="transmembrane region" description="Helical" evidence="2">
    <location>
        <begin position="205"/>
        <end position="222"/>
    </location>
</feature>
<reference evidence="5" key="1">
    <citation type="submission" date="2016-06" db="UniProtKB">
        <authorList>
            <consortium name="WormBaseParasite"/>
        </authorList>
    </citation>
    <scope>IDENTIFICATION</scope>
</reference>
<keyword evidence="2" id="KW-0472">Membrane</keyword>
<proteinExistence type="predicted"/>
<dbReference type="AlphaFoldDB" id="A0A183A933"/>
<keyword evidence="2" id="KW-0812">Transmembrane</keyword>
<dbReference type="PANTHER" id="PTHR11918">
    <property type="entry name" value="RADICAL SAM PROTEINS"/>
    <property type="match status" value="1"/>
</dbReference>
<dbReference type="SUPFAM" id="SSF102114">
    <property type="entry name" value="Radical SAM enzymes"/>
    <property type="match status" value="1"/>
</dbReference>
<gene>
    <name evidence="3" type="ORF">ECPE_LOCUS3468</name>
</gene>
<dbReference type="GO" id="GO:0035598">
    <property type="term" value="F:tRNA (N(6)-L-threonylcarbamoyladenosine(37)-C(2))-methylthiotransferase activity"/>
    <property type="evidence" value="ECO:0007669"/>
    <property type="project" value="TreeGrafter"/>
</dbReference>
<dbReference type="Gene3D" id="3.30.750.200">
    <property type="match status" value="1"/>
</dbReference>
<dbReference type="InterPro" id="IPR058240">
    <property type="entry name" value="rSAM_sf"/>
</dbReference>
<keyword evidence="4" id="KW-1185">Reference proteome</keyword>
<dbReference type="EMBL" id="UZAN01040419">
    <property type="protein sequence ID" value="VDP69600.1"/>
    <property type="molecule type" value="Genomic_DNA"/>
</dbReference>
<protein>
    <submittedName>
        <fullName evidence="5">TRAM domain-containing protein</fullName>
    </submittedName>
</protein>
<dbReference type="GO" id="GO:0005783">
    <property type="term" value="C:endoplasmic reticulum"/>
    <property type="evidence" value="ECO:0007669"/>
    <property type="project" value="TreeGrafter"/>
</dbReference>
<evidence type="ECO:0000313" key="4">
    <source>
        <dbReference type="Proteomes" id="UP000272942"/>
    </source>
</evidence>
<evidence type="ECO:0000256" key="1">
    <source>
        <dbReference type="ARBA" id="ARBA00022679"/>
    </source>
</evidence>
<dbReference type="WBParaSite" id="ECPE_0000347101-mRNA-1">
    <property type="protein sequence ID" value="ECPE_0000347101-mRNA-1"/>
    <property type="gene ID" value="ECPE_0000347101"/>
</dbReference>
<keyword evidence="1" id="KW-0808">Transferase</keyword>
<name>A0A183A933_9TREM</name>
<evidence type="ECO:0000256" key="2">
    <source>
        <dbReference type="SAM" id="Phobius"/>
    </source>
</evidence>
<accession>A0A183A933</accession>
<sequence>MTSTLPFSPPDLTSNLTGSDAVLDAMKREYTVDEFAHVVDFLLPRIPAPPLVPETPASTVNGSGSLTIATDIICGFPNETDEDFEGTVQLIERYRFPVLYINQFFARPGTPAASMPSDQVLVPKLPELYGRMILVRIVECDKFFMRAEVVDPGPFDSLVPSDKTSSIEAQLTRLKPLASGHLRFGKAIVDHYSKRTLFASPKPHWLFHLILIVLVYGVLKFCESRGYLNIERSVGAWFTRDG</sequence>
<dbReference type="Proteomes" id="UP000272942">
    <property type="component" value="Unassembled WGS sequence"/>
</dbReference>
<reference evidence="3 4" key="2">
    <citation type="submission" date="2018-11" db="EMBL/GenBank/DDBJ databases">
        <authorList>
            <consortium name="Pathogen Informatics"/>
        </authorList>
    </citation>
    <scope>NUCLEOTIDE SEQUENCE [LARGE SCALE GENOMIC DNA]</scope>
    <source>
        <strain evidence="3 4">Egypt</strain>
    </source>
</reference>
<dbReference type="OrthoDB" id="1730074at2759"/>
<keyword evidence="2" id="KW-1133">Transmembrane helix</keyword>